<dbReference type="AlphaFoldDB" id="A0A0H3ZL51"/>
<sequence length="126" mass="14221">MVVTKIRMFLAVGVLAVGAVLLWRLDTVTDERDQANVRVGQLEQSNNQLIADLAAQRREVSALQSSYQNEQSRVADLVKDLEQAQQRRAERQKVIYETANQSDCGVQPLPDDLIRLRRERTTATGD</sequence>
<evidence type="ECO:0000256" key="1">
    <source>
        <dbReference type="SAM" id="Coils"/>
    </source>
</evidence>
<protein>
    <recommendedName>
        <fullName evidence="3">DUF2570 domain-containing protein</fullName>
    </recommendedName>
</protein>
<dbReference type="EMBL" id="KP795515">
    <property type="protein sequence ID" value="AKN36858.1"/>
    <property type="molecule type" value="Genomic_DNA"/>
</dbReference>
<reference evidence="2" key="1">
    <citation type="journal article" date="2015" name="MBio">
        <title>Eco-Evolutionary Dynamics of Episomes among Ecologically Cohesive Bacterial Populations.</title>
        <authorList>
            <person name="Xue H."/>
            <person name="Cordero O.X."/>
            <person name="Camas F.M."/>
            <person name="Trimble W."/>
            <person name="Meyer F."/>
            <person name="Guglielmini J."/>
            <person name="Rocha E.P."/>
            <person name="Polz M.F."/>
        </authorList>
    </citation>
    <scope>NUCLEOTIDE SEQUENCE</scope>
    <source>
        <strain evidence="2">FF_262</strain>
    </source>
</reference>
<dbReference type="Gene3D" id="1.10.287.1490">
    <property type="match status" value="1"/>
</dbReference>
<proteinExistence type="predicted"/>
<evidence type="ECO:0000313" key="2">
    <source>
        <dbReference type="EMBL" id="AKN36858.1"/>
    </source>
</evidence>
<organism evidence="2">
    <name type="scientific">Enterovibrio norvegicus</name>
    <dbReference type="NCBI Taxonomy" id="188144"/>
    <lineage>
        <taxon>Bacteria</taxon>
        <taxon>Pseudomonadati</taxon>
        <taxon>Pseudomonadota</taxon>
        <taxon>Gammaproteobacteria</taxon>
        <taxon>Vibrionales</taxon>
        <taxon>Vibrionaceae</taxon>
        <taxon>Enterovibrio</taxon>
    </lineage>
</organism>
<accession>A0A0H3ZL51</accession>
<name>A0A0H3ZL51_9GAMM</name>
<evidence type="ECO:0008006" key="3">
    <source>
        <dbReference type="Google" id="ProtNLM"/>
    </source>
</evidence>
<keyword evidence="1" id="KW-0175">Coiled coil</keyword>
<feature type="coiled-coil region" evidence="1">
    <location>
        <begin position="25"/>
        <end position="94"/>
    </location>
</feature>